<dbReference type="Pfam" id="PF00754">
    <property type="entry name" value="F5_F8_type_C"/>
    <property type="match status" value="1"/>
</dbReference>
<comment type="function">
    <text evidence="1">May act as a substrate-specific adapter of an E3 ubiquitin-protein ligase complex (CUL3-RBX1-BTB) which mediates the ubiquitination and subsequent proteasomal degradation of target proteins.</text>
</comment>
<dbReference type="Gene3D" id="3.30.710.10">
    <property type="entry name" value="Potassium Channel Kv1.1, Chain A"/>
    <property type="match status" value="2"/>
</dbReference>
<dbReference type="InterPro" id="IPR022041">
    <property type="entry name" value="Methyltransf_FA"/>
</dbReference>
<comment type="subcellular location">
    <subcellularLocation>
        <location evidence="2">Endomembrane system</location>
        <topology evidence="2">Peripheral membrane protein</topology>
    </subcellularLocation>
</comment>
<dbReference type="SMART" id="SM00875">
    <property type="entry name" value="BACK"/>
    <property type="match status" value="1"/>
</dbReference>
<dbReference type="Proteomes" id="UP001372338">
    <property type="component" value="Unassembled WGS sequence"/>
</dbReference>
<gene>
    <name evidence="5" type="ORF">RIF29_13536</name>
</gene>
<organism evidence="5 6">
    <name type="scientific">Crotalaria pallida</name>
    <name type="common">Smooth rattlebox</name>
    <name type="synonym">Crotalaria striata</name>
    <dbReference type="NCBI Taxonomy" id="3830"/>
    <lineage>
        <taxon>Eukaryota</taxon>
        <taxon>Viridiplantae</taxon>
        <taxon>Streptophyta</taxon>
        <taxon>Embryophyta</taxon>
        <taxon>Tracheophyta</taxon>
        <taxon>Spermatophyta</taxon>
        <taxon>Magnoliopsida</taxon>
        <taxon>eudicotyledons</taxon>
        <taxon>Gunneridae</taxon>
        <taxon>Pentapetalae</taxon>
        <taxon>rosids</taxon>
        <taxon>fabids</taxon>
        <taxon>Fabales</taxon>
        <taxon>Fabaceae</taxon>
        <taxon>Papilionoideae</taxon>
        <taxon>50 kb inversion clade</taxon>
        <taxon>genistoids sensu lato</taxon>
        <taxon>core genistoids</taxon>
        <taxon>Crotalarieae</taxon>
        <taxon>Crotalaria</taxon>
    </lineage>
</organism>
<evidence type="ECO:0000256" key="3">
    <source>
        <dbReference type="ARBA" id="ARBA00004906"/>
    </source>
</evidence>
<reference evidence="5 6" key="1">
    <citation type="submission" date="2024-01" db="EMBL/GenBank/DDBJ databases">
        <title>The genomes of 5 underutilized Papilionoideae crops provide insights into root nodulation and disease resistanc.</title>
        <authorList>
            <person name="Yuan L."/>
        </authorList>
    </citation>
    <scope>NUCLEOTIDE SEQUENCE [LARGE SCALE GENOMIC DNA]</scope>
    <source>
        <strain evidence="5">ZHUSHIDOU_FW_LH</strain>
        <tissue evidence="5">Leaf</tissue>
    </source>
</reference>
<dbReference type="SUPFAM" id="SSF54695">
    <property type="entry name" value="POZ domain"/>
    <property type="match status" value="2"/>
</dbReference>
<keyword evidence="6" id="KW-1185">Reference proteome</keyword>
<evidence type="ECO:0000313" key="6">
    <source>
        <dbReference type="Proteomes" id="UP001372338"/>
    </source>
</evidence>
<dbReference type="PANTHER" id="PTHR47457:SF1">
    <property type="entry name" value="BTB DOMAIN-CONTAINING PROTEIN-RELATED"/>
    <property type="match status" value="1"/>
</dbReference>
<evidence type="ECO:0000259" key="4">
    <source>
        <dbReference type="PROSITE" id="PS50097"/>
    </source>
</evidence>
<dbReference type="InterPro" id="IPR000210">
    <property type="entry name" value="BTB/POZ_dom"/>
</dbReference>
<proteinExistence type="predicted"/>
<evidence type="ECO:0000313" key="5">
    <source>
        <dbReference type="EMBL" id="KAK7283790.1"/>
    </source>
</evidence>
<dbReference type="Gene3D" id="1.25.40.420">
    <property type="match status" value="1"/>
</dbReference>
<dbReference type="Pfam" id="PF07707">
    <property type="entry name" value="BACK"/>
    <property type="match status" value="1"/>
</dbReference>
<dbReference type="PROSITE" id="PS50097">
    <property type="entry name" value="BTB"/>
    <property type="match status" value="2"/>
</dbReference>
<evidence type="ECO:0000256" key="2">
    <source>
        <dbReference type="ARBA" id="ARBA00004184"/>
    </source>
</evidence>
<dbReference type="AlphaFoldDB" id="A0AAN9P2A1"/>
<feature type="domain" description="BTB" evidence="4">
    <location>
        <begin position="346"/>
        <end position="415"/>
    </location>
</feature>
<protein>
    <recommendedName>
        <fullName evidence="4">BTB domain-containing protein</fullName>
    </recommendedName>
</protein>
<dbReference type="InterPro" id="IPR011705">
    <property type="entry name" value="BACK"/>
</dbReference>
<dbReference type="InterPro" id="IPR008979">
    <property type="entry name" value="Galactose-bd-like_sf"/>
</dbReference>
<feature type="domain" description="BTB" evidence="4">
    <location>
        <begin position="209"/>
        <end position="270"/>
    </location>
</feature>
<dbReference type="InterPro" id="IPR011333">
    <property type="entry name" value="SKP1/BTB/POZ_sf"/>
</dbReference>
<dbReference type="Gene3D" id="2.60.120.260">
    <property type="entry name" value="Galactose-binding domain-like"/>
    <property type="match status" value="1"/>
</dbReference>
<dbReference type="SMART" id="SM00225">
    <property type="entry name" value="BTB"/>
    <property type="match status" value="2"/>
</dbReference>
<evidence type="ECO:0000256" key="1">
    <source>
        <dbReference type="ARBA" id="ARBA00002668"/>
    </source>
</evidence>
<dbReference type="InterPro" id="IPR000421">
    <property type="entry name" value="FA58C"/>
</dbReference>
<accession>A0AAN9P2A1</accession>
<dbReference type="Pfam" id="PF12248">
    <property type="entry name" value="Methyltransf_FA"/>
    <property type="match status" value="1"/>
</dbReference>
<name>A0AAN9P2A1_CROPI</name>
<dbReference type="SUPFAM" id="SSF49785">
    <property type="entry name" value="Galactose-binding domain-like"/>
    <property type="match status" value="1"/>
</dbReference>
<comment type="caution">
    <text evidence="5">The sequence shown here is derived from an EMBL/GenBank/DDBJ whole genome shotgun (WGS) entry which is preliminary data.</text>
</comment>
<dbReference type="Pfam" id="PF00651">
    <property type="entry name" value="BTB"/>
    <property type="match status" value="2"/>
</dbReference>
<dbReference type="CDD" id="cd18186">
    <property type="entry name" value="BTB_POZ_ZBTB_KLHL-like"/>
    <property type="match status" value="1"/>
</dbReference>
<sequence length="804" mass="92353">MMMVEKKKEEKLLTVPPFECAWREDLKFREAGRGCVAFEAFACNDVTLVFRENVGSRGYHYKRDSSPHYTIILGSHRNKRLRIEVNGKTVVDVAGIGLCCSSKFQSYWISIYDGFISIGNGKYPFQDVVFQWMDSNPICNVQYIGLSSWDKHVMYRNVNVLSLKHSLWRNVGFGDYLVDDDDGDEVDAQHMMDYDKWGLRNFLESWELSDMLFIVGVEEKPVPGHKAILDASGNFSKLVSSFIIKLPSVSYLVLHSLLQYVYTGWTQIPLDQLSSLRDLSRQFEVTPLVKQCEEIMERLKQDEKLFDTSKNVELTYPCIRPHCSILPSLPISIERLRELRLTGQYSDVNIYIESYGLVAQAHRIVLSLWSIPFAKMFTNGMSESKSSEVTLRDVPPEAFKAMLDFLYDGELNYKIIESGALLLQLLLLADQFGVTFLHQECCKMLLECVSEDSVSPLLQVISSIPPCRVIKETLQRRISMNFDYCISANTDFVLLDEAIFVSIIKHPELTVTSEEKVLNAILMYGMKSNKWVGWEVVDELIKNSNPELFGERLQLVNDLLPFVRFPLLQDSLLEKLQNSNLGLHIPVFQNLVNEAINSVKCGLARQENEENVRFQHRRSSYKELQYICDGDENGVLYFVGTSYGQHSWFNPLLAEHKTLTITASSPHGRYTDPKVLVSRTYQGTCFAGPRLENGNICSWWMVDLGQDHQLMCNYYTLRQDGSKAFPRYWNFQGSMDGKSWTNLRVHENDWTVCKPAQFASWSITGSNALLPFRYFRVVLTAPTADATNPWNFSICYLELYGFYR</sequence>
<dbReference type="PANTHER" id="PTHR47457">
    <property type="entry name" value="OS05G0345500 PROTEIN"/>
    <property type="match status" value="1"/>
</dbReference>
<comment type="pathway">
    <text evidence="3">Protein modification; protein ubiquitination.</text>
</comment>
<dbReference type="GO" id="GO:0012505">
    <property type="term" value="C:endomembrane system"/>
    <property type="evidence" value="ECO:0007669"/>
    <property type="project" value="UniProtKB-SubCell"/>
</dbReference>
<dbReference type="EMBL" id="JAYWIO010000002">
    <property type="protein sequence ID" value="KAK7283790.1"/>
    <property type="molecule type" value="Genomic_DNA"/>
</dbReference>